<accession>A0A183GCH6</accession>
<evidence type="ECO:0000256" key="1">
    <source>
        <dbReference type="SAM" id="MobiDB-lite"/>
    </source>
</evidence>
<evidence type="ECO:0000313" key="4">
    <source>
        <dbReference type="WBParaSite" id="HPBE_0001987201-mRNA-1"/>
    </source>
</evidence>
<protein>
    <submittedName>
        <fullName evidence="4">Secreted protein</fullName>
    </submittedName>
</protein>
<dbReference type="EMBL" id="UZAH01031682">
    <property type="protein sequence ID" value="VDP17138.1"/>
    <property type="molecule type" value="Genomic_DNA"/>
</dbReference>
<dbReference type="WBParaSite" id="HPBE_0001987201-mRNA-1">
    <property type="protein sequence ID" value="HPBE_0001987201-mRNA-1"/>
    <property type="gene ID" value="HPBE_0001987201"/>
</dbReference>
<proteinExistence type="predicted"/>
<name>A0A183GCH6_HELPZ</name>
<reference evidence="4" key="2">
    <citation type="submission" date="2019-09" db="UniProtKB">
        <authorList>
            <consortium name="WormBaseParasite"/>
        </authorList>
    </citation>
    <scope>IDENTIFICATION</scope>
</reference>
<reference evidence="2 3" key="1">
    <citation type="submission" date="2018-11" db="EMBL/GenBank/DDBJ databases">
        <authorList>
            <consortium name="Pathogen Informatics"/>
        </authorList>
    </citation>
    <scope>NUCLEOTIDE SEQUENCE [LARGE SCALE GENOMIC DNA]</scope>
</reference>
<accession>A0A3P8C7R1</accession>
<dbReference type="AlphaFoldDB" id="A0A183GCH6"/>
<gene>
    <name evidence="2" type="ORF">HPBE_LOCUS19871</name>
</gene>
<feature type="compositionally biased region" description="Polar residues" evidence="1">
    <location>
        <begin position="193"/>
        <end position="207"/>
    </location>
</feature>
<keyword evidence="3" id="KW-1185">Reference proteome</keyword>
<feature type="region of interest" description="Disordered" evidence="1">
    <location>
        <begin position="183"/>
        <end position="207"/>
    </location>
</feature>
<organism evidence="3 4">
    <name type="scientific">Heligmosomoides polygyrus</name>
    <name type="common">Parasitic roundworm</name>
    <dbReference type="NCBI Taxonomy" id="6339"/>
    <lineage>
        <taxon>Eukaryota</taxon>
        <taxon>Metazoa</taxon>
        <taxon>Ecdysozoa</taxon>
        <taxon>Nematoda</taxon>
        <taxon>Chromadorea</taxon>
        <taxon>Rhabditida</taxon>
        <taxon>Rhabditina</taxon>
        <taxon>Rhabditomorpha</taxon>
        <taxon>Strongyloidea</taxon>
        <taxon>Heligmosomidae</taxon>
        <taxon>Heligmosomoides</taxon>
    </lineage>
</organism>
<evidence type="ECO:0000313" key="2">
    <source>
        <dbReference type="EMBL" id="VDP17138.1"/>
    </source>
</evidence>
<evidence type="ECO:0000313" key="3">
    <source>
        <dbReference type="Proteomes" id="UP000050761"/>
    </source>
</evidence>
<sequence length="207" mass="22259">MCFSSFASLSPCSRVFWNAQLDLLTAHTAAVAGISDGRAIVNGAMRRLCGILLLCLVPAIASHCPSHVSSRIQECVRPVAEYAKLLNSDQDRGNPRASNADLGTAFSLPNMGRRVFNGLCKSVIRLPCPFLPHYQRANAVRILKTADGLESPYDVLPVYRAQAFGRTDTDTIGAGANTALEHAVPTHKERVDPTQQEQGVNPTCVSG</sequence>
<dbReference type="OrthoDB" id="5791745at2759"/>
<dbReference type="Proteomes" id="UP000050761">
    <property type="component" value="Unassembled WGS sequence"/>
</dbReference>